<dbReference type="AlphaFoldDB" id="A0A4Q7Z600"/>
<keyword evidence="1" id="KW-0812">Transmembrane</keyword>
<feature type="transmembrane region" description="Helical" evidence="1">
    <location>
        <begin position="138"/>
        <end position="155"/>
    </location>
</feature>
<dbReference type="Proteomes" id="UP000292423">
    <property type="component" value="Unassembled WGS sequence"/>
</dbReference>
<sequence>MDIHTFQILAVAIGLGLLVGLQRERAAAEVAGIRTFPLITVSGTLSGLLAEHFGGWILGAGIASMTALVISASIIKQRKSYDPGLTTEVAGLVMYCLGAYLCIGSMGIAVVLGGLVAVLLQLKDYLHESVRKMGDHDIHAIMRFTAIALVILPLLPDENFGPYSVLNPFDIWRMVVIIVGISLFGYAAYKLFRETAGTLLAGLIGGLISSTATTVSYARRTKGAPEASSLAALAIMLASTVAFLRITLVFTVIAPKQAVALTPPLLVMFLLMSVISALMYFQRSGEATEMPEQENPTELGSAIFFGALYAGILLAVAATRDYLGESGLYLIATISGLTDVDAITLSTGRLVSQTLLEPETGWRLVLTAAISNLAFKAAATAILGDRSLFKRIGVAFGMASVGGLALILAWPA</sequence>
<dbReference type="Pfam" id="PF02308">
    <property type="entry name" value="MgtC"/>
    <property type="match status" value="1"/>
</dbReference>
<dbReference type="EMBL" id="SHKX01000012">
    <property type="protein sequence ID" value="RZU45291.1"/>
    <property type="molecule type" value="Genomic_DNA"/>
</dbReference>
<feature type="transmembrane region" description="Helical" evidence="1">
    <location>
        <begin position="52"/>
        <end position="71"/>
    </location>
</feature>
<dbReference type="InterPro" id="IPR025105">
    <property type="entry name" value="DUF4010"/>
</dbReference>
<keyword evidence="1" id="KW-1133">Transmembrane helix</keyword>
<feature type="transmembrane region" description="Helical" evidence="1">
    <location>
        <begin position="260"/>
        <end position="281"/>
    </location>
</feature>
<gene>
    <name evidence="4" type="ORF">EV700_2110</name>
</gene>
<dbReference type="PANTHER" id="PTHR39084:SF1">
    <property type="entry name" value="DUF4010 DOMAIN-CONTAINING PROTEIN"/>
    <property type="match status" value="1"/>
</dbReference>
<dbReference type="PANTHER" id="PTHR39084">
    <property type="entry name" value="MEMBRANE PROTEIN-RELATED"/>
    <property type="match status" value="1"/>
</dbReference>
<dbReference type="OrthoDB" id="9813718at2"/>
<evidence type="ECO:0000259" key="2">
    <source>
        <dbReference type="Pfam" id="PF02308"/>
    </source>
</evidence>
<feature type="domain" description="MgtC/SapB/SrpB/YhiD N-terminal" evidence="2">
    <location>
        <begin position="9"/>
        <end position="128"/>
    </location>
</feature>
<feature type="transmembrane region" description="Helical" evidence="1">
    <location>
        <begin position="302"/>
        <end position="319"/>
    </location>
</feature>
<evidence type="ECO:0000259" key="3">
    <source>
        <dbReference type="Pfam" id="PF13194"/>
    </source>
</evidence>
<proteinExistence type="predicted"/>
<reference evidence="4 5" key="1">
    <citation type="submission" date="2019-02" db="EMBL/GenBank/DDBJ databases">
        <title>Genomic Encyclopedia of Type Strains, Phase IV (KMG-IV): sequencing the most valuable type-strain genomes for metagenomic binning, comparative biology and taxonomic classification.</title>
        <authorList>
            <person name="Goeker M."/>
        </authorList>
    </citation>
    <scope>NUCLEOTIDE SEQUENCE [LARGE SCALE GENOMIC DNA]</scope>
    <source>
        <strain evidence="4 5">DSM 105135</strain>
    </source>
</reference>
<evidence type="ECO:0000256" key="1">
    <source>
        <dbReference type="SAM" id="Phobius"/>
    </source>
</evidence>
<dbReference type="RefSeq" id="WP_130413475.1">
    <property type="nucleotide sequence ID" value="NZ_SHKX01000012.1"/>
</dbReference>
<feature type="transmembrane region" description="Helical" evidence="1">
    <location>
        <begin position="230"/>
        <end position="254"/>
    </location>
</feature>
<keyword evidence="5" id="KW-1185">Reference proteome</keyword>
<evidence type="ECO:0000313" key="4">
    <source>
        <dbReference type="EMBL" id="RZU45291.1"/>
    </source>
</evidence>
<accession>A0A4Q7Z600</accession>
<organism evidence="4 5">
    <name type="scientific">Fluviicoccus keumensis</name>
    <dbReference type="NCBI Taxonomy" id="1435465"/>
    <lineage>
        <taxon>Bacteria</taxon>
        <taxon>Pseudomonadati</taxon>
        <taxon>Pseudomonadota</taxon>
        <taxon>Gammaproteobacteria</taxon>
        <taxon>Moraxellales</taxon>
        <taxon>Moraxellaceae</taxon>
        <taxon>Fluviicoccus</taxon>
    </lineage>
</organism>
<feature type="transmembrane region" description="Helical" evidence="1">
    <location>
        <begin position="171"/>
        <end position="189"/>
    </location>
</feature>
<name>A0A4Q7Z600_9GAMM</name>
<evidence type="ECO:0000313" key="5">
    <source>
        <dbReference type="Proteomes" id="UP000292423"/>
    </source>
</evidence>
<dbReference type="Pfam" id="PF13194">
    <property type="entry name" value="DUF4010"/>
    <property type="match status" value="1"/>
</dbReference>
<protein>
    <submittedName>
        <fullName evidence="4">Uncharacterized membrane protein (DUF4010 family)</fullName>
    </submittedName>
</protein>
<dbReference type="InterPro" id="IPR049177">
    <property type="entry name" value="MgtC_SapB_SrpB_YhiD_N"/>
</dbReference>
<feature type="transmembrane region" description="Helical" evidence="1">
    <location>
        <begin position="92"/>
        <end position="118"/>
    </location>
</feature>
<feature type="transmembrane region" description="Helical" evidence="1">
    <location>
        <begin position="195"/>
        <end position="218"/>
    </location>
</feature>
<feature type="transmembrane region" description="Helical" evidence="1">
    <location>
        <begin position="392"/>
        <end position="410"/>
    </location>
</feature>
<comment type="caution">
    <text evidence="4">The sequence shown here is derived from an EMBL/GenBank/DDBJ whole genome shotgun (WGS) entry which is preliminary data.</text>
</comment>
<keyword evidence="1" id="KW-0472">Membrane</keyword>
<feature type="domain" description="DUF4010" evidence="3">
    <location>
        <begin position="176"/>
        <end position="384"/>
    </location>
</feature>